<keyword evidence="1" id="KW-0472">Membrane</keyword>
<dbReference type="STRING" id="364200.SAMN04488515_3531"/>
<dbReference type="PANTHER" id="PTHR38446">
    <property type="entry name" value="BLL0914 PROTEIN"/>
    <property type="match status" value="1"/>
</dbReference>
<feature type="transmembrane region" description="Helical" evidence="1">
    <location>
        <begin position="102"/>
        <end position="120"/>
    </location>
</feature>
<evidence type="ECO:0000313" key="2">
    <source>
        <dbReference type="EMBL" id="SEW47124.1"/>
    </source>
</evidence>
<dbReference type="RefSeq" id="WP_089997252.1">
    <property type="nucleotide sequence ID" value="NZ_FOIZ01000003.1"/>
</dbReference>
<proteinExistence type="predicted"/>
<dbReference type="InterPro" id="IPR009732">
    <property type="entry name" value="DUF1304"/>
</dbReference>
<keyword evidence="3" id="KW-1185">Reference proteome</keyword>
<dbReference type="OrthoDB" id="9803832at2"/>
<evidence type="ECO:0000256" key="1">
    <source>
        <dbReference type="SAM" id="Phobius"/>
    </source>
</evidence>
<dbReference type="Pfam" id="PF06993">
    <property type="entry name" value="DUF1304"/>
    <property type="match status" value="1"/>
</dbReference>
<reference evidence="2 3" key="1">
    <citation type="submission" date="2016-10" db="EMBL/GenBank/DDBJ databases">
        <authorList>
            <person name="de Groot N.N."/>
        </authorList>
    </citation>
    <scope>NUCLEOTIDE SEQUENCE [LARGE SCALE GENOMIC DNA]</scope>
    <source>
        <strain evidence="2 3">DSM 17925</strain>
    </source>
</reference>
<feature type="transmembrane region" description="Helical" evidence="1">
    <location>
        <begin position="46"/>
        <end position="70"/>
    </location>
</feature>
<feature type="transmembrane region" description="Helical" evidence="1">
    <location>
        <begin position="77"/>
        <end position="96"/>
    </location>
</feature>
<accession>A0A1I0RZB7</accession>
<dbReference type="EMBL" id="FOIZ01000003">
    <property type="protein sequence ID" value="SEW47124.1"/>
    <property type="molecule type" value="Genomic_DNA"/>
</dbReference>
<organism evidence="2 3">
    <name type="scientific">Cognatiyoonia koreensis</name>
    <dbReference type="NCBI Taxonomy" id="364200"/>
    <lineage>
        <taxon>Bacteria</taxon>
        <taxon>Pseudomonadati</taxon>
        <taxon>Pseudomonadota</taxon>
        <taxon>Alphaproteobacteria</taxon>
        <taxon>Rhodobacterales</taxon>
        <taxon>Paracoccaceae</taxon>
        <taxon>Cognatiyoonia</taxon>
    </lineage>
</organism>
<keyword evidence="1" id="KW-0812">Transmembrane</keyword>
<sequence length="126" mass="13752">MRFVGLVLVALIAAIHVYIAYFEIFAWETRGPEVFPVLPADLFTPTVAMAANQGLYNAFLAAGLIWALLIGDRKWQLNVATIFLLFVFAAGVFGAATVSGRILFVQAVPSAIALILLWIGRTRDQV</sequence>
<dbReference type="PANTHER" id="PTHR38446:SF1">
    <property type="entry name" value="BLL0914 PROTEIN"/>
    <property type="match status" value="1"/>
</dbReference>
<evidence type="ECO:0000313" key="3">
    <source>
        <dbReference type="Proteomes" id="UP000199167"/>
    </source>
</evidence>
<gene>
    <name evidence="2" type="ORF">SAMN04488515_3531</name>
</gene>
<name>A0A1I0RZB7_9RHOB</name>
<protein>
    <submittedName>
        <fullName evidence="2">Putative membrane protein</fullName>
    </submittedName>
</protein>
<keyword evidence="1" id="KW-1133">Transmembrane helix</keyword>
<dbReference type="AlphaFoldDB" id="A0A1I0RZB7"/>
<dbReference type="Proteomes" id="UP000199167">
    <property type="component" value="Unassembled WGS sequence"/>
</dbReference>